<evidence type="ECO:0000313" key="6">
    <source>
        <dbReference type="EMBL" id="QYC11831.1"/>
    </source>
</evidence>
<dbReference type="PANTHER" id="PTHR43807">
    <property type="entry name" value="FI04487P"/>
    <property type="match status" value="1"/>
</dbReference>
<sequence length="385" mass="41183">MSHPVFTDMPTTVFEVMSGLARQHDAINLGQGFPDAPGPEALRRLAAEAVLNGPNQYPPSRGVPALREAVVEHYRRLQQVNLSVDGVVVTSGATEAIAAALFAHVSPGDEVLIFEPAYDAYRPLIQRAGGVVRAVALTAPTWRLTEEAIEAAVTPATRMVLFNNPLNPAARMFDTGEIAALARVCVRHDLIAVSDEVWEHIVFDGRPHRSLLSASGMAERTIKIGSAGKMFGLTGWKVGFACGAPELITPVAKAHQFLTFTTAPNLQTAVAAGLGWGADWFRAQGDDLGRSRDRLGTALKAEGYAVTPSEGTYFLCVDLAASGLALPDEDFCRRIVTEFGVAAIPLSAFEATPITRTVARLCFAKSDAVLDQAAERLGRARRALI</sequence>
<evidence type="ECO:0000256" key="1">
    <source>
        <dbReference type="ARBA" id="ARBA00001933"/>
    </source>
</evidence>
<dbReference type="GO" id="GO:0008483">
    <property type="term" value="F:transaminase activity"/>
    <property type="evidence" value="ECO:0007669"/>
    <property type="project" value="UniProtKB-KW"/>
</dbReference>
<evidence type="ECO:0000256" key="4">
    <source>
        <dbReference type="ARBA" id="ARBA00022898"/>
    </source>
</evidence>
<dbReference type="Proteomes" id="UP000824334">
    <property type="component" value="Chromosome"/>
</dbReference>
<evidence type="ECO:0000256" key="3">
    <source>
        <dbReference type="ARBA" id="ARBA00022679"/>
    </source>
</evidence>
<dbReference type="InterPro" id="IPR051326">
    <property type="entry name" value="Kynurenine-oxoglutarate_AT"/>
</dbReference>
<dbReference type="Pfam" id="PF00155">
    <property type="entry name" value="Aminotran_1_2"/>
    <property type="match status" value="1"/>
</dbReference>
<protein>
    <submittedName>
        <fullName evidence="6">Aminotransferase</fullName>
    </submittedName>
</protein>
<proteinExistence type="predicted"/>
<dbReference type="InterPro" id="IPR004839">
    <property type="entry name" value="Aminotransferase_I/II_large"/>
</dbReference>
<reference evidence="6 7" key="1">
    <citation type="submission" date="2021-07" db="EMBL/GenBank/DDBJ databases">
        <title>Isolation and characterization of bacteria from a gold mining with a capacity of golden bioaccumulation.</title>
        <authorList>
            <person name="Yang X.J."/>
        </authorList>
    </citation>
    <scope>NUCLEOTIDE SEQUENCE [LARGE SCALE GENOMIC DNA]</scope>
    <source>
        <strain evidence="6 7">Au29</strain>
    </source>
</reference>
<keyword evidence="4" id="KW-0663">Pyridoxal phosphate</keyword>
<accession>A0ABX8TKT1</accession>
<dbReference type="EMBL" id="CP080034">
    <property type="protein sequence ID" value="QYC11831.1"/>
    <property type="molecule type" value="Genomic_DNA"/>
</dbReference>
<organism evidence="6 7">
    <name type="scientific">Brevundimonas nasdae</name>
    <dbReference type="NCBI Taxonomy" id="172043"/>
    <lineage>
        <taxon>Bacteria</taxon>
        <taxon>Pseudomonadati</taxon>
        <taxon>Pseudomonadota</taxon>
        <taxon>Alphaproteobacteria</taxon>
        <taxon>Caulobacterales</taxon>
        <taxon>Caulobacteraceae</taxon>
        <taxon>Brevundimonas</taxon>
    </lineage>
</organism>
<dbReference type="PANTHER" id="PTHR43807:SF20">
    <property type="entry name" value="FI04487P"/>
    <property type="match status" value="1"/>
</dbReference>
<feature type="domain" description="Aminotransferase class I/classII large" evidence="5">
    <location>
        <begin position="25"/>
        <end position="377"/>
    </location>
</feature>
<dbReference type="NCBIfam" id="NF006488">
    <property type="entry name" value="PRK08912.1"/>
    <property type="match status" value="1"/>
</dbReference>
<evidence type="ECO:0000256" key="2">
    <source>
        <dbReference type="ARBA" id="ARBA00022576"/>
    </source>
</evidence>
<comment type="cofactor">
    <cofactor evidence="1">
        <name>pyridoxal 5'-phosphate</name>
        <dbReference type="ChEBI" id="CHEBI:597326"/>
    </cofactor>
</comment>
<evidence type="ECO:0000259" key="5">
    <source>
        <dbReference type="Pfam" id="PF00155"/>
    </source>
</evidence>
<keyword evidence="7" id="KW-1185">Reference proteome</keyword>
<keyword evidence="3" id="KW-0808">Transferase</keyword>
<dbReference type="GeneID" id="94375152"/>
<gene>
    <name evidence="6" type="ORF">KWG56_07735</name>
</gene>
<name>A0ABX8TKT1_9CAUL</name>
<dbReference type="CDD" id="cd00609">
    <property type="entry name" value="AAT_like"/>
    <property type="match status" value="1"/>
</dbReference>
<keyword evidence="2 6" id="KW-0032">Aminotransferase</keyword>
<evidence type="ECO:0000313" key="7">
    <source>
        <dbReference type="Proteomes" id="UP000824334"/>
    </source>
</evidence>
<dbReference type="RefSeq" id="WP_219354340.1">
    <property type="nucleotide sequence ID" value="NZ_CP080034.1"/>
</dbReference>